<reference evidence="1" key="1">
    <citation type="submission" date="2016-04" db="EMBL/GenBank/DDBJ databases">
        <authorList>
            <person name="Tabuchi Yagui T.R."/>
        </authorList>
    </citation>
    <scope>NUCLEOTIDE SEQUENCE [LARGE SCALE GENOMIC DNA]</scope>
    <source>
        <strain evidence="1">NIES-26</strain>
    </source>
</reference>
<name>A0A367QN53_9NOSO</name>
<organism evidence="1 2">
    <name type="scientific">Nostoc minutum NIES-26</name>
    <dbReference type="NCBI Taxonomy" id="1844469"/>
    <lineage>
        <taxon>Bacteria</taxon>
        <taxon>Bacillati</taxon>
        <taxon>Cyanobacteriota</taxon>
        <taxon>Cyanophyceae</taxon>
        <taxon>Nostocales</taxon>
        <taxon>Nostocaceae</taxon>
        <taxon>Nostoc</taxon>
    </lineage>
</organism>
<dbReference type="EMBL" id="LXQD01000313">
    <property type="protein sequence ID" value="RCJ25607.1"/>
    <property type="molecule type" value="Genomic_DNA"/>
</dbReference>
<evidence type="ECO:0000313" key="2">
    <source>
        <dbReference type="Proteomes" id="UP000252107"/>
    </source>
</evidence>
<dbReference type="Proteomes" id="UP000252107">
    <property type="component" value="Unassembled WGS sequence"/>
</dbReference>
<proteinExistence type="predicted"/>
<evidence type="ECO:0000313" key="1">
    <source>
        <dbReference type="EMBL" id="RCJ25607.1"/>
    </source>
</evidence>
<dbReference type="InterPro" id="IPR040871">
    <property type="entry name" value="HopA1"/>
</dbReference>
<dbReference type="AlphaFoldDB" id="A0A367QN53"/>
<gene>
    <name evidence="1" type="ORF">A6770_27405</name>
</gene>
<sequence length="377" mass="42666">MQLLDSLSNQPSDSTFERSLNTLQDIAVHVQIQSNFCVSHPKYAPMELPPEIVTRFQQLPLDIQRQYLSLQLRSYLHNIYFKGDADTASTSDTSSANLSLNFEKNTASGQNSAFYWQLHTNNSGEGYFDPGWLVLKQENDGSLAVQKNNLTLHIQPDHELQPGKQLATKGDIVAIRMPQNLLETGYYLAVSNAGLAKRGQLETTCIYFNFSPEGALAMMKSLTQQLNEVRIPFTFKVVSEAASCKCYDSGILCFERSDYHIVRPILQRIYHEQQCLRRALPTHFQPELPLFTKFLAPGLGLAEEPDGNASIKERFGTHRCQIVADGLLDAWHKGDNSMEGRMMSIYQRFSMLGIELQHPYLNVNSEDIYTTLDLCEQ</sequence>
<protein>
    <submittedName>
        <fullName evidence="1">Uncharacterized protein</fullName>
    </submittedName>
</protein>
<comment type="caution">
    <text evidence="1">The sequence shown here is derived from an EMBL/GenBank/DDBJ whole genome shotgun (WGS) entry which is preliminary data.</text>
</comment>
<dbReference type="Pfam" id="PF17914">
    <property type="entry name" value="HopA1"/>
    <property type="match status" value="1"/>
</dbReference>
<accession>A0A367QN53</accession>
<keyword evidence="2" id="KW-1185">Reference proteome</keyword>